<evidence type="ECO:0000313" key="3">
    <source>
        <dbReference type="EMBL" id="PVD21561.1"/>
    </source>
</evidence>
<feature type="domain" description="Helicase/UvrB N-terminal" evidence="2">
    <location>
        <begin position="338"/>
        <end position="477"/>
    </location>
</feature>
<dbReference type="Pfam" id="PF04851">
    <property type="entry name" value="ResIII"/>
    <property type="match status" value="1"/>
</dbReference>
<dbReference type="OMA" id="CILHEKH"/>
<reference evidence="3 4" key="1">
    <citation type="submission" date="2018-04" db="EMBL/GenBank/DDBJ databases">
        <title>The genome of golden apple snail Pomacea canaliculata provides insight into stress tolerance and invasive adaptation.</title>
        <authorList>
            <person name="Liu C."/>
            <person name="Liu B."/>
            <person name="Ren Y."/>
            <person name="Zhang Y."/>
            <person name="Wang H."/>
            <person name="Li S."/>
            <person name="Jiang F."/>
            <person name="Yin L."/>
            <person name="Zhang G."/>
            <person name="Qian W."/>
            <person name="Fan W."/>
        </authorList>
    </citation>
    <scope>NUCLEOTIDE SEQUENCE [LARGE SCALE GENOMIC DNA]</scope>
    <source>
        <strain evidence="3">SZHN2017</strain>
        <tissue evidence="3">Muscle</tissue>
    </source>
</reference>
<sequence length="815" mass="93000">MAERRTQSAKATTQTDERVEEVVRFLQEVSQCRDSDATKKCFAQHARSQFPDIGKAAITVHPYFQCCSDKFEEVDGFYCIKSCQESDKRGDAAHLQVFMTFRLFNDRLERNKEPAMFLMLGIHSDNILAWLRQDTDVCKVTGRKEIQQNIEQVRRFVRILGLQNRRNAPDLIALHRDRIVFVEVKSVGLATTPTPKDIDDAIIKAEKQLNEGVQLFQEIMNTQEKCHVVKVIALPGVASKVLCTRPLSKDVTFLCQDHLLKFDIQVPEAETDLSAFRQWWGNLLYTNVDSQFLQEIVGKYVGLLSTPVIIRDGNVAHLDRHPKDGISQIQRRFQRRILTQEQKKALEQFKDKSRVYLKGPGGSGKTLILIIMAREFLKRPDNHVIVVNMNRGAKGLCIGKYVFEQIKVQVKDQVKGHDRRVYEICIDIGHHNYRENFVSDVCKALPEKTDMKKALFIADEVHVHIFWSDIMKTFQNDFKESTLLCAGFFSEKPETFDELCLKVVTRCPPAVQHLLYSVDWKEDRRSCYAPGFTWQTEILLNGPLPLCIRHKDHQTGGTVLECEQCAQELAQVLKELTPDIFSRRPSSAPPAKGHDLHSSTSAALLVNIPRDVYRDNGNFPQYKDISKEKYEEHMKKIGRCPFVWNLRQNNINVTVDEELGSRNLDTDKRGVLTTWVYNFLGLECGVVIFLPGDFPSRPAAEVDVSKQTTERVRDIPAPGVNPRKDAASGRNQMTPPFEVTQRLEETSETGDKEAASGGRRGGEGSEVGEREGREKVCLPELHWRRDDLARYSDWDKTNMVLAGSRCLSQLILLVP</sequence>
<organism evidence="3 4">
    <name type="scientific">Pomacea canaliculata</name>
    <name type="common">Golden apple snail</name>
    <dbReference type="NCBI Taxonomy" id="400727"/>
    <lineage>
        <taxon>Eukaryota</taxon>
        <taxon>Metazoa</taxon>
        <taxon>Spiralia</taxon>
        <taxon>Lophotrochozoa</taxon>
        <taxon>Mollusca</taxon>
        <taxon>Gastropoda</taxon>
        <taxon>Caenogastropoda</taxon>
        <taxon>Architaenioglossa</taxon>
        <taxon>Ampullarioidea</taxon>
        <taxon>Ampullariidae</taxon>
        <taxon>Pomacea</taxon>
    </lineage>
</organism>
<accession>A0A2T7NK74</accession>
<feature type="region of interest" description="Disordered" evidence="1">
    <location>
        <begin position="701"/>
        <end position="773"/>
    </location>
</feature>
<dbReference type="GO" id="GO:0003677">
    <property type="term" value="F:DNA binding"/>
    <property type="evidence" value="ECO:0007669"/>
    <property type="project" value="InterPro"/>
</dbReference>
<feature type="compositionally biased region" description="Basic and acidic residues" evidence="1">
    <location>
        <begin position="741"/>
        <end position="773"/>
    </location>
</feature>
<comment type="caution">
    <text evidence="3">The sequence shown here is derived from an EMBL/GenBank/DDBJ whole genome shotgun (WGS) entry which is preliminary data.</text>
</comment>
<dbReference type="Gene3D" id="3.40.50.300">
    <property type="entry name" value="P-loop containing nucleotide triphosphate hydrolases"/>
    <property type="match status" value="1"/>
</dbReference>
<dbReference type="InterPro" id="IPR006935">
    <property type="entry name" value="Helicase/UvrB_N"/>
</dbReference>
<name>A0A2T7NK74_POMCA</name>
<dbReference type="OrthoDB" id="6143625at2759"/>
<evidence type="ECO:0000313" key="4">
    <source>
        <dbReference type="Proteomes" id="UP000245119"/>
    </source>
</evidence>
<dbReference type="SUPFAM" id="SSF52540">
    <property type="entry name" value="P-loop containing nucleoside triphosphate hydrolases"/>
    <property type="match status" value="1"/>
</dbReference>
<dbReference type="AlphaFoldDB" id="A0A2T7NK74"/>
<gene>
    <name evidence="3" type="ORF">C0Q70_17359</name>
</gene>
<proteinExistence type="predicted"/>
<evidence type="ECO:0000259" key="2">
    <source>
        <dbReference type="Pfam" id="PF04851"/>
    </source>
</evidence>
<dbReference type="EMBL" id="PZQS01000011">
    <property type="protein sequence ID" value="PVD21561.1"/>
    <property type="molecule type" value="Genomic_DNA"/>
</dbReference>
<evidence type="ECO:0000256" key="1">
    <source>
        <dbReference type="SAM" id="MobiDB-lite"/>
    </source>
</evidence>
<dbReference type="Proteomes" id="UP000245119">
    <property type="component" value="Linkage Group LG11"/>
</dbReference>
<dbReference type="InterPro" id="IPR027417">
    <property type="entry name" value="P-loop_NTPase"/>
</dbReference>
<keyword evidence="4" id="KW-1185">Reference proteome</keyword>
<dbReference type="GO" id="GO:0005524">
    <property type="term" value="F:ATP binding"/>
    <property type="evidence" value="ECO:0007669"/>
    <property type="project" value="InterPro"/>
</dbReference>
<dbReference type="GO" id="GO:0016787">
    <property type="term" value="F:hydrolase activity"/>
    <property type="evidence" value="ECO:0007669"/>
    <property type="project" value="InterPro"/>
</dbReference>
<protein>
    <recommendedName>
        <fullName evidence="2">Helicase/UvrB N-terminal domain-containing protein</fullName>
    </recommendedName>
</protein>